<dbReference type="Proteomes" id="UP001597362">
    <property type="component" value="Unassembled WGS sequence"/>
</dbReference>
<name>A0ABW4YFK2_9BACL</name>
<dbReference type="InterPro" id="IPR046226">
    <property type="entry name" value="DUF6259"/>
</dbReference>
<dbReference type="EMBL" id="JBHUHO010000005">
    <property type="protein sequence ID" value="MFD2114496.1"/>
    <property type="molecule type" value="Genomic_DNA"/>
</dbReference>
<evidence type="ECO:0000313" key="2">
    <source>
        <dbReference type="EMBL" id="MFD2114496.1"/>
    </source>
</evidence>
<evidence type="ECO:0000313" key="3">
    <source>
        <dbReference type="Proteomes" id="UP001597362"/>
    </source>
</evidence>
<dbReference type="Pfam" id="PF19773">
    <property type="entry name" value="DUF6259"/>
    <property type="match status" value="1"/>
</dbReference>
<gene>
    <name evidence="2" type="ORF">ACFSJH_01835</name>
</gene>
<reference evidence="3" key="1">
    <citation type="journal article" date="2019" name="Int. J. Syst. Evol. Microbiol.">
        <title>The Global Catalogue of Microorganisms (GCM) 10K type strain sequencing project: providing services to taxonomists for standard genome sequencing and annotation.</title>
        <authorList>
            <consortium name="The Broad Institute Genomics Platform"/>
            <consortium name="The Broad Institute Genome Sequencing Center for Infectious Disease"/>
            <person name="Wu L."/>
            <person name="Ma J."/>
        </authorList>
    </citation>
    <scope>NUCLEOTIDE SEQUENCE [LARGE SCALE GENOMIC DNA]</scope>
    <source>
        <strain evidence="3">GH52</strain>
    </source>
</reference>
<dbReference type="Gene3D" id="3.20.20.80">
    <property type="entry name" value="Glycosidases"/>
    <property type="match status" value="1"/>
</dbReference>
<accession>A0ABW4YFK2</accession>
<dbReference type="RefSeq" id="WP_377769484.1">
    <property type="nucleotide sequence ID" value="NZ_JBHUHO010000005.1"/>
</dbReference>
<comment type="caution">
    <text evidence="2">The sequence shown here is derived from an EMBL/GenBank/DDBJ whole genome shotgun (WGS) entry which is preliminary data.</text>
</comment>
<organism evidence="2 3">
    <name type="scientific">Paenibacillus yanchengensis</name>
    <dbReference type="NCBI Taxonomy" id="2035833"/>
    <lineage>
        <taxon>Bacteria</taxon>
        <taxon>Bacillati</taxon>
        <taxon>Bacillota</taxon>
        <taxon>Bacilli</taxon>
        <taxon>Bacillales</taxon>
        <taxon>Paenibacillaceae</taxon>
        <taxon>Paenibacillus</taxon>
    </lineage>
</organism>
<keyword evidence="3" id="KW-1185">Reference proteome</keyword>
<sequence length="635" mass="71694">MNFHEAEQIITMEHANTTVIVNKQDLTVSIQTNDATWKTNKEAARLTIGFDKKSQHVITLQSALTKQFSYVESGTFHSIQIKLEHFLLPTEISPITVIISVQLNTYDSDVIFQTHLVHSDHVAETVWPGAFSFNGSNEHDYTVLPAMQGYILPATWDKPVRRYHGGVIYDRDGYMPWWGQVKNNNGYIAIIETADDARLTMEHIPHLHSEMETIWIHSLGNLRYNRKLRYRFQANMNYVTMAKIYRNYVKSYGNLKTLQEKIATTPQLAKLQGSAIVHTSVHTFVKPVSDYYDTENLENNDKVITFAERAEQLVQLKARYGQSIYVHVDGWGLAGYDNQHPDVIPPSPRGGGYEGMKSLQNTCKDNDILFAIHDNYRDFYHDAASYNDQLTIKNQDGSAEYCDIWAGGAHSFLCTTFSKDYVQRNYNQLAANNVQPDGVYIDVFAVVPGDECYDPAHMMSRTASLEHRASCFEEIRARNMIISSEEPADWAIPHLDLVHHAPYALYPGPGGGPAMGIPVPLFSLVYHDTIVVPWSLGRGDWGIPEQDLGYLHGLLHGGVPYLSIEATDEELNIVRLLANLHATVGTLEMTNHSFVDNNYRRQLTTFANGTIVEIDLDEDTFVIVAEDGTTITSIN</sequence>
<proteinExistence type="predicted"/>
<feature type="domain" description="DUF6259" evidence="1">
    <location>
        <begin position="308"/>
        <end position="531"/>
    </location>
</feature>
<evidence type="ECO:0000259" key="1">
    <source>
        <dbReference type="Pfam" id="PF19773"/>
    </source>
</evidence>
<protein>
    <submittedName>
        <fullName evidence="2">DUF5696 domain-containing protein</fullName>
    </submittedName>
</protein>